<evidence type="ECO:0000259" key="1">
    <source>
        <dbReference type="PROSITE" id="PS51186"/>
    </source>
</evidence>
<organism evidence="2 3">
    <name type="scientific">Saccharibacillus kuerlensis</name>
    <dbReference type="NCBI Taxonomy" id="459527"/>
    <lineage>
        <taxon>Bacteria</taxon>
        <taxon>Bacillati</taxon>
        <taxon>Bacillota</taxon>
        <taxon>Bacilli</taxon>
        <taxon>Bacillales</taxon>
        <taxon>Paenibacillaceae</taxon>
        <taxon>Saccharibacillus</taxon>
    </lineage>
</organism>
<sequence length="196" mass="22665">MRLKTEPVTKHSPNFPQIKNLYNEAFPPKEKAPLSILLRKARKPFVDFTAYYAEESANRTFIGFTYLAYHENLVFVMYLAVDPSLRSKGYGSEILEQLRRSYPDSRIILNIEAADPNAPNHAERLRRREFYVRSGYTGSGFHVQEFGVLYEALVHGGPVEPQQFLRLHRRFMGFPLSVLGRLKIFSKPDVPLKTDE</sequence>
<dbReference type="RefSeq" id="WP_169577833.1">
    <property type="nucleotide sequence ID" value="NZ_BMLN01000006.1"/>
</dbReference>
<reference evidence="3" key="1">
    <citation type="journal article" date="2019" name="Int. J. Syst. Evol. Microbiol.">
        <title>The Global Catalogue of Microorganisms (GCM) 10K type strain sequencing project: providing services to taxonomists for standard genome sequencing and annotation.</title>
        <authorList>
            <consortium name="The Broad Institute Genomics Platform"/>
            <consortium name="The Broad Institute Genome Sequencing Center for Infectious Disease"/>
            <person name="Wu L."/>
            <person name="Ma J."/>
        </authorList>
    </citation>
    <scope>NUCLEOTIDE SEQUENCE [LARGE SCALE GENOMIC DNA]</scope>
    <source>
        <strain evidence="3">CGMCC 1.6964</strain>
    </source>
</reference>
<dbReference type="Gene3D" id="3.40.630.30">
    <property type="match status" value="1"/>
</dbReference>
<dbReference type="Pfam" id="PF00583">
    <property type="entry name" value="Acetyltransf_1"/>
    <property type="match status" value="1"/>
</dbReference>
<dbReference type="EMBL" id="BMLN01000006">
    <property type="protein sequence ID" value="GGO01277.1"/>
    <property type="molecule type" value="Genomic_DNA"/>
</dbReference>
<dbReference type="CDD" id="cd04301">
    <property type="entry name" value="NAT_SF"/>
    <property type="match status" value="1"/>
</dbReference>
<dbReference type="SUPFAM" id="SSF55729">
    <property type="entry name" value="Acyl-CoA N-acyltransferases (Nat)"/>
    <property type="match status" value="1"/>
</dbReference>
<proteinExistence type="predicted"/>
<evidence type="ECO:0000313" key="2">
    <source>
        <dbReference type="EMBL" id="GGO01277.1"/>
    </source>
</evidence>
<dbReference type="Proteomes" id="UP000606653">
    <property type="component" value="Unassembled WGS sequence"/>
</dbReference>
<name>A0ABQ2L5K1_9BACL</name>
<dbReference type="InterPro" id="IPR000182">
    <property type="entry name" value="GNAT_dom"/>
</dbReference>
<keyword evidence="3" id="KW-1185">Reference proteome</keyword>
<feature type="domain" description="N-acetyltransferase" evidence="1">
    <location>
        <begin position="3"/>
        <end position="160"/>
    </location>
</feature>
<comment type="caution">
    <text evidence="2">The sequence shown here is derived from an EMBL/GenBank/DDBJ whole genome shotgun (WGS) entry which is preliminary data.</text>
</comment>
<dbReference type="PROSITE" id="PS51186">
    <property type="entry name" value="GNAT"/>
    <property type="match status" value="1"/>
</dbReference>
<gene>
    <name evidence="2" type="primary">yndA</name>
    <name evidence="2" type="ORF">GCM10010969_23420</name>
</gene>
<dbReference type="InterPro" id="IPR016181">
    <property type="entry name" value="Acyl_CoA_acyltransferase"/>
</dbReference>
<protein>
    <submittedName>
        <fullName evidence="2">N-acetyltransferase</fullName>
    </submittedName>
</protein>
<evidence type="ECO:0000313" key="3">
    <source>
        <dbReference type="Proteomes" id="UP000606653"/>
    </source>
</evidence>
<accession>A0ABQ2L5K1</accession>